<dbReference type="FunFam" id="3.40.50.300:FF:000006">
    <property type="entry name" value="DNA-binding transcriptional regulator NtrC"/>
    <property type="match status" value="1"/>
</dbReference>
<evidence type="ECO:0000256" key="4">
    <source>
        <dbReference type="ARBA" id="ARBA00023125"/>
    </source>
</evidence>
<dbReference type="Pfam" id="PF25601">
    <property type="entry name" value="AAA_lid_14"/>
    <property type="match status" value="1"/>
</dbReference>
<dbReference type="InterPro" id="IPR025943">
    <property type="entry name" value="Sigma_54_int_dom_ATP-bd_2"/>
</dbReference>
<dbReference type="SMART" id="SM00448">
    <property type="entry name" value="REC"/>
    <property type="match status" value="1"/>
</dbReference>
<keyword evidence="6" id="KW-0597">Phosphoprotein</keyword>
<evidence type="ECO:0000256" key="6">
    <source>
        <dbReference type="PROSITE-ProRule" id="PRU00169"/>
    </source>
</evidence>
<dbReference type="PROSITE" id="PS50110">
    <property type="entry name" value="RESPONSE_REGULATORY"/>
    <property type="match status" value="1"/>
</dbReference>
<evidence type="ECO:0000256" key="3">
    <source>
        <dbReference type="ARBA" id="ARBA00023015"/>
    </source>
</evidence>
<dbReference type="InterPro" id="IPR011006">
    <property type="entry name" value="CheY-like_superfamily"/>
</dbReference>
<keyword evidence="5" id="KW-0804">Transcription</keyword>
<dbReference type="Pfam" id="PF02954">
    <property type="entry name" value="HTH_8"/>
    <property type="match status" value="1"/>
</dbReference>
<dbReference type="PROSITE" id="PS50045">
    <property type="entry name" value="SIGMA54_INTERACT_4"/>
    <property type="match status" value="1"/>
</dbReference>
<dbReference type="CDD" id="cd00156">
    <property type="entry name" value="REC"/>
    <property type="match status" value="1"/>
</dbReference>
<dbReference type="OrthoDB" id="5409901at2"/>
<keyword evidence="3" id="KW-0805">Transcription regulation</keyword>
<dbReference type="RefSeq" id="WP_073478590.1">
    <property type="nucleotide sequence ID" value="NZ_FQZU01000044.1"/>
</dbReference>
<dbReference type="PROSITE" id="PS00688">
    <property type="entry name" value="SIGMA54_INTERACT_3"/>
    <property type="match status" value="1"/>
</dbReference>
<dbReference type="STRING" id="1121393.SAMN02745216_04600"/>
<evidence type="ECO:0000313" key="9">
    <source>
        <dbReference type="EMBL" id="SHL08814.1"/>
    </source>
</evidence>
<keyword evidence="2" id="KW-0067">ATP-binding</keyword>
<dbReference type="SUPFAM" id="SSF52172">
    <property type="entry name" value="CheY-like"/>
    <property type="match status" value="1"/>
</dbReference>
<dbReference type="Proteomes" id="UP000183994">
    <property type="component" value="Unassembled WGS sequence"/>
</dbReference>
<keyword evidence="4" id="KW-0238">DNA-binding</keyword>
<name>A0A1M6XS88_9BACT</name>
<accession>A0A1M6XS88</accession>
<dbReference type="PANTHER" id="PTHR32071">
    <property type="entry name" value="TRANSCRIPTIONAL REGULATORY PROTEIN"/>
    <property type="match status" value="1"/>
</dbReference>
<dbReference type="Gene3D" id="3.40.50.2300">
    <property type="match status" value="1"/>
</dbReference>
<dbReference type="PRINTS" id="PR01590">
    <property type="entry name" value="HTHFIS"/>
</dbReference>
<feature type="modified residue" description="4-aspartylphosphate" evidence="6">
    <location>
        <position position="55"/>
    </location>
</feature>
<dbReference type="SUPFAM" id="SSF52540">
    <property type="entry name" value="P-loop containing nucleoside triphosphate hydrolases"/>
    <property type="match status" value="1"/>
</dbReference>
<feature type="domain" description="Response regulatory" evidence="8">
    <location>
        <begin position="6"/>
        <end position="120"/>
    </location>
</feature>
<dbReference type="Pfam" id="PF00072">
    <property type="entry name" value="Response_reg"/>
    <property type="match status" value="1"/>
</dbReference>
<feature type="domain" description="Sigma-54 factor interaction" evidence="7">
    <location>
        <begin position="145"/>
        <end position="374"/>
    </location>
</feature>
<evidence type="ECO:0000259" key="7">
    <source>
        <dbReference type="PROSITE" id="PS50045"/>
    </source>
</evidence>
<dbReference type="Pfam" id="PF00158">
    <property type="entry name" value="Sigma54_activat"/>
    <property type="match status" value="1"/>
</dbReference>
<dbReference type="Gene3D" id="1.10.10.60">
    <property type="entry name" value="Homeodomain-like"/>
    <property type="match status" value="1"/>
</dbReference>
<dbReference type="SMART" id="SM00382">
    <property type="entry name" value="AAA"/>
    <property type="match status" value="1"/>
</dbReference>
<dbReference type="InterPro" id="IPR027417">
    <property type="entry name" value="P-loop_NTPase"/>
</dbReference>
<dbReference type="InterPro" id="IPR025944">
    <property type="entry name" value="Sigma_54_int_dom_CS"/>
</dbReference>
<dbReference type="GO" id="GO:0043565">
    <property type="term" value="F:sequence-specific DNA binding"/>
    <property type="evidence" value="ECO:0007669"/>
    <property type="project" value="InterPro"/>
</dbReference>
<dbReference type="GO" id="GO:0006355">
    <property type="term" value="P:regulation of DNA-templated transcription"/>
    <property type="evidence" value="ECO:0007669"/>
    <property type="project" value="InterPro"/>
</dbReference>
<gene>
    <name evidence="9" type="ORF">SAMN02745216_04600</name>
</gene>
<evidence type="ECO:0000256" key="5">
    <source>
        <dbReference type="ARBA" id="ARBA00023163"/>
    </source>
</evidence>
<dbReference type="InterPro" id="IPR058031">
    <property type="entry name" value="AAA_lid_NorR"/>
</dbReference>
<dbReference type="InterPro" id="IPR001789">
    <property type="entry name" value="Sig_transdc_resp-reg_receiver"/>
</dbReference>
<dbReference type="GO" id="GO:0005524">
    <property type="term" value="F:ATP binding"/>
    <property type="evidence" value="ECO:0007669"/>
    <property type="project" value="UniProtKB-KW"/>
</dbReference>
<organism evidence="9 10">
    <name type="scientific">Desulfatibacillum alkenivorans DSM 16219</name>
    <dbReference type="NCBI Taxonomy" id="1121393"/>
    <lineage>
        <taxon>Bacteria</taxon>
        <taxon>Pseudomonadati</taxon>
        <taxon>Thermodesulfobacteriota</taxon>
        <taxon>Desulfobacteria</taxon>
        <taxon>Desulfobacterales</taxon>
        <taxon>Desulfatibacillaceae</taxon>
        <taxon>Desulfatibacillum</taxon>
    </lineage>
</organism>
<protein>
    <submittedName>
        <fullName evidence="9">Two-component system, NtrC family, response regulator</fullName>
    </submittedName>
</protein>
<keyword evidence="1" id="KW-0547">Nucleotide-binding</keyword>
<dbReference type="InterPro" id="IPR002197">
    <property type="entry name" value="HTH_Fis"/>
</dbReference>
<dbReference type="PROSITE" id="PS00676">
    <property type="entry name" value="SIGMA54_INTERACT_2"/>
    <property type="match status" value="1"/>
</dbReference>
<sequence>MSRDLTILVADDDRTTTAILKNTLEKQSLTPVVANDGIQALKVLEETPVDLVIADYQMPGLDGFELLQAMKDRGLDIPFVMVTAHGSVDMTMNAMRLGAIEYLVKPVDPLDIVVLVEKILNINRMKSRLSRLQKEVEKKYHFNNIVGQSPQMQILFESIHKASRSTANVLITGESGTGKELAAKAVHYNGPLKEGPFVAVNCSAFSSGTLESELFGHVKGAFTDAHRDHMGRFELADKGTLFLDEVGDIPADIQVKLLRVLQDKTFERVGAQEPIHSDFRLVAATNRDLKDLVRKGKFREDLFYRLNVIGMTTPALREHPEDIPLLISHFLKRYGQVGGRSIKTLSMHAMKIMQEYRWPGNVRQLENAIESAAAMCDGSMIRTADLPLEITTPQSEDPLREDAYRGTLPEVVERIEKHMILRALEQNQWVKAHAARTLGVSERVVSYKMANYGLTKDKAKPTKS</sequence>
<dbReference type="InterPro" id="IPR002078">
    <property type="entry name" value="Sigma_54_int"/>
</dbReference>
<evidence type="ECO:0000259" key="8">
    <source>
        <dbReference type="PROSITE" id="PS50110"/>
    </source>
</evidence>
<dbReference type="SUPFAM" id="SSF46689">
    <property type="entry name" value="Homeodomain-like"/>
    <property type="match status" value="1"/>
</dbReference>
<evidence type="ECO:0000256" key="2">
    <source>
        <dbReference type="ARBA" id="ARBA00022840"/>
    </source>
</evidence>
<dbReference type="EMBL" id="FQZU01000044">
    <property type="protein sequence ID" value="SHL08814.1"/>
    <property type="molecule type" value="Genomic_DNA"/>
</dbReference>
<dbReference type="CDD" id="cd00009">
    <property type="entry name" value="AAA"/>
    <property type="match status" value="1"/>
</dbReference>
<evidence type="ECO:0000313" key="10">
    <source>
        <dbReference type="Proteomes" id="UP000183994"/>
    </source>
</evidence>
<reference evidence="10" key="1">
    <citation type="submission" date="2016-11" db="EMBL/GenBank/DDBJ databases">
        <authorList>
            <person name="Varghese N."/>
            <person name="Submissions S."/>
        </authorList>
    </citation>
    <scope>NUCLEOTIDE SEQUENCE [LARGE SCALE GENOMIC DNA]</scope>
    <source>
        <strain evidence="10">DSM 16219</strain>
    </source>
</reference>
<dbReference type="GO" id="GO:0000160">
    <property type="term" value="P:phosphorelay signal transduction system"/>
    <property type="evidence" value="ECO:0007669"/>
    <property type="project" value="InterPro"/>
</dbReference>
<dbReference type="AlphaFoldDB" id="A0A1M6XS88"/>
<evidence type="ECO:0000256" key="1">
    <source>
        <dbReference type="ARBA" id="ARBA00022741"/>
    </source>
</evidence>
<dbReference type="InterPro" id="IPR003593">
    <property type="entry name" value="AAA+_ATPase"/>
</dbReference>
<dbReference type="Gene3D" id="3.40.50.300">
    <property type="entry name" value="P-loop containing nucleotide triphosphate hydrolases"/>
    <property type="match status" value="1"/>
</dbReference>
<keyword evidence="10" id="KW-1185">Reference proteome</keyword>
<proteinExistence type="predicted"/>
<dbReference type="Gene3D" id="1.10.8.60">
    <property type="match status" value="1"/>
</dbReference>
<dbReference type="InterPro" id="IPR009057">
    <property type="entry name" value="Homeodomain-like_sf"/>
</dbReference>